<sequence length="458" mass="48504">MICLWLLLHSCTPQTLDDDRPTGTGIALRLGTVSMERGGKAPTRASSAITTMSGWEFASGDLLNVYVQATGSGTQASKGVYSRNSTGGWEPQYSTKAAYWQRSTGNTVSVLWGPEADGKVYHLPDSYDALPGSDMKAKMWNYTKCTNFANLWRCCDLLHYQAADIPAQNTALSAELSHSMAQLCVELTAGKGMTEDDVKTATVSILGAYGCYTTDATSLQPVACQAEDATATSSPTTKDITLLKNGDTSLKHYALLLPRQVFPSSGRMIKISIGSGIYYYTPTGNVTPTAGNCLNLKLQVDKTAVNALNVSSTGWDSEVTTGEPPTMDGEVTVINNITAGSLSLPADLSGTDNKLMITGQIDGTDLETLSKSMDKFSELYINATLSGTTALPEKFAQWKSNLKVITLPKGMTSIEGSAFLGCKALTSISLPEGVTSIGNSAFSGCKALTSISLPEGVT</sequence>
<feature type="non-terminal residue" evidence="1">
    <location>
        <position position="458"/>
    </location>
</feature>
<dbReference type="InterPro" id="IPR026906">
    <property type="entry name" value="LRR_5"/>
</dbReference>
<proteinExistence type="predicted"/>
<evidence type="ECO:0000313" key="1">
    <source>
        <dbReference type="EMBL" id="RGX69786.1"/>
    </source>
</evidence>
<comment type="caution">
    <text evidence="1">The sequence shown here is derived from an EMBL/GenBank/DDBJ whole genome shotgun (WGS) entry which is preliminary data.</text>
</comment>
<dbReference type="Gene3D" id="3.80.10.10">
    <property type="entry name" value="Ribonuclease Inhibitor"/>
    <property type="match status" value="1"/>
</dbReference>
<dbReference type="Proteomes" id="UP000286075">
    <property type="component" value="Unassembled WGS sequence"/>
</dbReference>
<dbReference type="CDD" id="cd13121">
    <property type="entry name" value="BF2867_like_C"/>
    <property type="match status" value="1"/>
</dbReference>
<dbReference type="AlphaFoldDB" id="A0A413GFA0"/>
<dbReference type="Gene3D" id="2.60.40.2630">
    <property type="match status" value="1"/>
</dbReference>
<organism evidence="1 2">
    <name type="scientific">Bacteroides stercorirosoris</name>
    <dbReference type="NCBI Taxonomy" id="871324"/>
    <lineage>
        <taxon>Bacteria</taxon>
        <taxon>Pseudomonadati</taxon>
        <taxon>Bacteroidota</taxon>
        <taxon>Bacteroidia</taxon>
        <taxon>Bacteroidales</taxon>
        <taxon>Bacteroidaceae</taxon>
        <taxon>Bacteroides</taxon>
    </lineage>
</organism>
<dbReference type="InterPro" id="IPR032675">
    <property type="entry name" value="LRR_dom_sf"/>
</dbReference>
<name>A0A413GFA0_9BACE</name>
<evidence type="ECO:0008006" key="3">
    <source>
        <dbReference type="Google" id="ProtNLM"/>
    </source>
</evidence>
<accession>A0A413GFA0</accession>
<dbReference type="EMBL" id="QSCF01000120">
    <property type="protein sequence ID" value="RGX69786.1"/>
    <property type="molecule type" value="Genomic_DNA"/>
</dbReference>
<reference evidence="1 2" key="1">
    <citation type="submission" date="2018-08" db="EMBL/GenBank/DDBJ databases">
        <title>A genome reference for cultivated species of the human gut microbiota.</title>
        <authorList>
            <person name="Zou Y."/>
            <person name="Xue W."/>
            <person name="Luo G."/>
        </authorList>
    </citation>
    <scope>NUCLEOTIDE SEQUENCE [LARGE SCALE GENOMIC DNA]</scope>
    <source>
        <strain evidence="1 2">OF03-9BH</strain>
    </source>
</reference>
<protein>
    <recommendedName>
        <fullName evidence="3">Leucine-rich repeat domain-containing protein</fullName>
    </recommendedName>
</protein>
<evidence type="ECO:0000313" key="2">
    <source>
        <dbReference type="Proteomes" id="UP000286075"/>
    </source>
</evidence>
<dbReference type="Pfam" id="PF13149">
    <property type="entry name" value="Mfa_like_1"/>
    <property type="match status" value="1"/>
</dbReference>
<dbReference type="SUPFAM" id="SSF52058">
    <property type="entry name" value="L domain-like"/>
    <property type="match status" value="1"/>
</dbReference>
<dbReference type="InterPro" id="IPR025049">
    <property type="entry name" value="Mfa-like_1"/>
</dbReference>
<dbReference type="Pfam" id="PF13306">
    <property type="entry name" value="LRR_5"/>
    <property type="match status" value="1"/>
</dbReference>
<dbReference type="RefSeq" id="WP_259322287.1">
    <property type="nucleotide sequence ID" value="NZ_CABMFG010000120.1"/>
</dbReference>
<gene>
    <name evidence="1" type="ORF">DXA68_24420</name>
</gene>